<dbReference type="PANTHER" id="PTHR20863:SF76">
    <property type="entry name" value="CARRIER DOMAIN-CONTAINING PROTEIN"/>
    <property type="match status" value="1"/>
</dbReference>
<dbReference type="HAMAP" id="MF_01217">
    <property type="entry name" value="Acyl_carrier"/>
    <property type="match status" value="1"/>
</dbReference>
<dbReference type="Gene3D" id="1.10.1200.10">
    <property type="entry name" value="ACP-like"/>
    <property type="match status" value="1"/>
</dbReference>
<protein>
    <recommendedName>
        <fullName evidence="8">Acyl carrier protein</fullName>
        <shortName evidence="8">ACP</shortName>
    </recommendedName>
</protein>
<dbReference type="PROSITE" id="PS50075">
    <property type="entry name" value="CARRIER"/>
    <property type="match status" value="1"/>
</dbReference>
<dbReference type="GO" id="GO:0031177">
    <property type="term" value="F:phosphopantetheine binding"/>
    <property type="evidence" value="ECO:0007669"/>
    <property type="project" value="InterPro"/>
</dbReference>
<reference evidence="10" key="1">
    <citation type="submission" date="2022-11" db="EMBL/GenBank/DDBJ databases">
        <title>Marilongibacter aestuarii gen. nov., sp. nov., isolated from tidal flat sediment.</title>
        <authorList>
            <person name="Jiayan W."/>
        </authorList>
    </citation>
    <scope>NUCLEOTIDE SEQUENCE</scope>
    <source>
        <strain evidence="10">Z1-6</strain>
    </source>
</reference>
<evidence type="ECO:0000256" key="5">
    <source>
        <dbReference type="ARBA" id="ARBA00022832"/>
    </source>
</evidence>
<dbReference type="AlphaFoldDB" id="A0A9X3FD27"/>
<evidence type="ECO:0000259" key="9">
    <source>
        <dbReference type="PROSITE" id="PS50075"/>
    </source>
</evidence>
<accession>A0A9X3FD27</accession>
<feature type="domain" description="Carrier" evidence="9">
    <location>
        <begin position="4"/>
        <end position="79"/>
    </location>
</feature>
<keyword evidence="8" id="KW-0963">Cytoplasm</keyword>
<comment type="similarity">
    <text evidence="8">Belongs to the acyl carrier protein (ACP) family.</text>
</comment>
<evidence type="ECO:0000256" key="7">
    <source>
        <dbReference type="ARBA" id="ARBA00023160"/>
    </source>
</evidence>
<evidence type="ECO:0000256" key="6">
    <source>
        <dbReference type="ARBA" id="ARBA00023098"/>
    </source>
</evidence>
<keyword evidence="6 8" id="KW-0443">Lipid metabolism</keyword>
<keyword evidence="7 8" id="KW-0275">Fatty acid biosynthesis</keyword>
<proteinExistence type="inferred from homology"/>
<dbReference type="EMBL" id="JAPOHD010000020">
    <property type="protein sequence ID" value="MCY1720740.1"/>
    <property type="molecule type" value="Genomic_DNA"/>
</dbReference>
<feature type="modified residue" description="O-(pantetheine 4'-phosphoryl)serine" evidence="8">
    <location>
        <position position="39"/>
    </location>
</feature>
<dbReference type="RefSeq" id="WP_343333073.1">
    <property type="nucleotide sequence ID" value="NZ_JAPOHD010000020.1"/>
</dbReference>
<sequence length="79" mass="8932">MNQEEVKHRIKKVVASVLKLDMSEITDNANFIFDLGADSMQSMLLIAAFEEEFEIEMDVDKAQEVQTISGAVEFISSYL</sequence>
<dbReference type="GO" id="GO:0000036">
    <property type="term" value="F:acyl carrier activity"/>
    <property type="evidence" value="ECO:0007669"/>
    <property type="project" value="UniProtKB-UniRule"/>
</dbReference>
<keyword evidence="4 8" id="KW-0597">Phosphoprotein</keyword>
<dbReference type="InterPro" id="IPR009081">
    <property type="entry name" value="PP-bd_ACP"/>
</dbReference>
<evidence type="ECO:0000256" key="2">
    <source>
        <dbReference type="ARBA" id="ARBA00022450"/>
    </source>
</evidence>
<comment type="PTM">
    <text evidence="8">4'-phosphopantetheine is transferred from CoA to a specific serine of apo-ACP by AcpS. This modification is essential for activity because fatty acids are bound in thioester linkage to the sulfhydryl of the prosthetic group.</text>
</comment>
<dbReference type="InterPro" id="IPR036736">
    <property type="entry name" value="ACP-like_sf"/>
</dbReference>
<evidence type="ECO:0000313" key="11">
    <source>
        <dbReference type="Proteomes" id="UP001145087"/>
    </source>
</evidence>
<evidence type="ECO:0000313" key="10">
    <source>
        <dbReference type="EMBL" id="MCY1720740.1"/>
    </source>
</evidence>
<dbReference type="PANTHER" id="PTHR20863">
    <property type="entry name" value="ACYL CARRIER PROTEIN"/>
    <property type="match status" value="1"/>
</dbReference>
<comment type="pathway">
    <text evidence="8">Lipid metabolism; fatty acid biosynthesis.</text>
</comment>
<name>A0A9X3FD27_9BACT</name>
<keyword evidence="5 8" id="KW-0276">Fatty acid metabolism</keyword>
<dbReference type="SUPFAM" id="SSF47336">
    <property type="entry name" value="ACP-like"/>
    <property type="match status" value="1"/>
</dbReference>
<comment type="caution">
    <text evidence="10">The sequence shown here is derived from an EMBL/GenBank/DDBJ whole genome shotgun (WGS) entry which is preliminary data.</text>
</comment>
<dbReference type="GO" id="GO:0005737">
    <property type="term" value="C:cytoplasm"/>
    <property type="evidence" value="ECO:0007669"/>
    <property type="project" value="UniProtKB-SubCell"/>
</dbReference>
<evidence type="ECO:0000256" key="3">
    <source>
        <dbReference type="ARBA" id="ARBA00022516"/>
    </source>
</evidence>
<keyword evidence="3 8" id="KW-0444">Lipid biosynthesis</keyword>
<dbReference type="SMART" id="SM00823">
    <property type="entry name" value="PKS_PP"/>
    <property type="match status" value="1"/>
</dbReference>
<dbReference type="InterPro" id="IPR006162">
    <property type="entry name" value="Ppantetheine_attach_site"/>
</dbReference>
<dbReference type="Pfam" id="PF00550">
    <property type="entry name" value="PP-binding"/>
    <property type="match status" value="1"/>
</dbReference>
<organism evidence="10 11">
    <name type="scientific">Draconibacterium aestuarii</name>
    <dbReference type="NCBI Taxonomy" id="2998507"/>
    <lineage>
        <taxon>Bacteria</taxon>
        <taxon>Pseudomonadati</taxon>
        <taxon>Bacteroidota</taxon>
        <taxon>Bacteroidia</taxon>
        <taxon>Marinilabiliales</taxon>
        <taxon>Prolixibacteraceae</taxon>
        <taxon>Draconibacterium</taxon>
    </lineage>
</organism>
<dbReference type="InterPro" id="IPR003231">
    <property type="entry name" value="ACP"/>
</dbReference>
<dbReference type="Proteomes" id="UP001145087">
    <property type="component" value="Unassembled WGS sequence"/>
</dbReference>
<keyword evidence="11" id="KW-1185">Reference proteome</keyword>
<comment type="function">
    <text evidence="1 8">Carrier of the growing fatty acid chain in fatty acid biosynthesis.</text>
</comment>
<dbReference type="InterPro" id="IPR020806">
    <property type="entry name" value="PKS_PP-bd"/>
</dbReference>
<comment type="subcellular location">
    <subcellularLocation>
        <location evidence="8">Cytoplasm</location>
    </subcellularLocation>
</comment>
<dbReference type="GO" id="GO:0000035">
    <property type="term" value="F:acyl binding"/>
    <property type="evidence" value="ECO:0007669"/>
    <property type="project" value="TreeGrafter"/>
</dbReference>
<gene>
    <name evidence="8" type="primary">acpP</name>
    <name evidence="10" type="ORF">OU798_10320</name>
</gene>
<evidence type="ECO:0000256" key="8">
    <source>
        <dbReference type="HAMAP-Rule" id="MF_01217"/>
    </source>
</evidence>
<dbReference type="PROSITE" id="PS00012">
    <property type="entry name" value="PHOSPHOPANTETHEINE"/>
    <property type="match status" value="1"/>
</dbReference>
<evidence type="ECO:0000256" key="4">
    <source>
        <dbReference type="ARBA" id="ARBA00022553"/>
    </source>
</evidence>
<keyword evidence="2 8" id="KW-0596">Phosphopantetheine</keyword>
<evidence type="ECO:0000256" key="1">
    <source>
        <dbReference type="ARBA" id="ARBA00003180"/>
    </source>
</evidence>